<evidence type="ECO:0000256" key="3">
    <source>
        <dbReference type="ARBA" id="ARBA00023002"/>
    </source>
</evidence>
<keyword evidence="2" id="KW-0274">FAD</keyword>
<dbReference type="InterPro" id="IPR016167">
    <property type="entry name" value="FAD-bd_PCMH_sub1"/>
</dbReference>
<dbReference type="InterPro" id="IPR005107">
    <property type="entry name" value="CO_DH_flav_C"/>
</dbReference>
<keyword evidence="6" id="KW-1185">Reference proteome</keyword>
<dbReference type="InterPro" id="IPR051312">
    <property type="entry name" value="Diverse_Substr_Oxidored"/>
</dbReference>
<feature type="domain" description="FAD-binding PCMH-type" evidence="4">
    <location>
        <begin position="1"/>
        <end position="177"/>
    </location>
</feature>
<dbReference type="Gene3D" id="3.30.465.10">
    <property type="match status" value="1"/>
</dbReference>
<dbReference type="Gene3D" id="3.30.43.10">
    <property type="entry name" value="Uridine Diphospho-n-acetylenolpyruvylglucosamine Reductase, domain 2"/>
    <property type="match status" value="1"/>
</dbReference>
<keyword evidence="3" id="KW-0560">Oxidoreductase</keyword>
<keyword evidence="1" id="KW-0285">Flavoprotein</keyword>
<dbReference type="EMBL" id="FNYD01000019">
    <property type="protein sequence ID" value="SEK07411.1"/>
    <property type="molecule type" value="Genomic_DNA"/>
</dbReference>
<dbReference type="Gene3D" id="3.30.390.50">
    <property type="entry name" value="CO dehydrogenase flavoprotein, C-terminal domain"/>
    <property type="match status" value="1"/>
</dbReference>
<dbReference type="PANTHER" id="PTHR42659">
    <property type="entry name" value="XANTHINE DEHYDROGENASE SUBUNIT C-RELATED"/>
    <property type="match status" value="1"/>
</dbReference>
<dbReference type="InterPro" id="IPR002346">
    <property type="entry name" value="Mopterin_DH_FAD-bd"/>
</dbReference>
<evidence type="ECO:0000256" key="2">
    <source>
        <dbReference type="ARBA" id="ARBA00022827"/>
    </source>
</evidence>
<dbReference type="SUPFAM" id="SSF56176">
    <property type="entry name" value="FAD-binding/transporter-associated domain-like"/>
    <property type="match status" value="1"/>
</dbReference>
<sequence length="277" mass="28403">MKASAGGYARAESVRHALDLLAGSDGQGRVLAGGQSLVAAMNMRLSVGDLLVDISKISELSGIAVEGDTLRIGALTRHAQVGTDPQVQAHAPLLKDAVAHIAHAAIRNRGTIGGALAHADPAAEFPACTLALGATMHAEGPDGSRSIAVEDFFEEVFTTALNEDEILTGITLPIAEAGEMQILEEVARRSGDYALVGLCLAKRAAGHRVALFSVGPKPVLAMGAMAALDAGDLDAAVDALSAEIDPPSDTQASAAYRRHLGGVLLRRAVARLKGDAA</sequence>
<proteinExistence type="predicted"/>
<dbReference type="GO" id="GO:0071949">
    <property type="term" value="F:FAD binding"/>
    <property type="evidence" value="ECO:0007669"/>
    <property type="project" value="InterPro"/>
</dbReference>
<dbReference type="STRING" id="1227549.SAMN05444007_1195"/>
<evidence type="ECO:0000259" key="4">
    <source>
        <dbReference type="PROSITE" id="PS51387"/>
    </source>
</evidence>
<dbReference type="Proteomes" id="UP000199379">
    <property type="component" value="Unassembled WGS sequence"/>
</dbReference>
<gene>
    <name evidence="5" type="ORF">SAMN05444007_1195</name>
</gene>
<protein>
    <submittedName>
        <fullName evidence="5">Carbon-monoxide dehydrogenase medium subunit</fullName>
    </submittedName>
</protein>
<organism evidence="5 6">
    <name type="scientific">Cribrihabitans marinus</name>
    <dbReference type="NCBI Taxonomy" id="1227549"/>
    <lineage>
        <taxon>Bacteria</taxon>
        <taxon>Pseudomonadati</taxon>
        <taxon>Pseudomonadota</taxon>
        <taxon>Alphaproteobacteria</taxon>
        <taxon>Rhodobacterales</taxon>
        <taxon>Paracoccaceae</taxon>
        <taxon>Cribrihabitans</taxon>
    </lineage>
</organism>
<dbReference type="AlphaFoldDB" id="A0A1H7E0D5"/>
<dbReference type="GO" id="GO:0016491">
    <property type="term" value="F:oxidoreductase activity"/>
    <property type="evidence" value="ECO:0007669"/>
    <property type="project" value="UniProtKB-KW"/>
</dbReference>
<dbReference type="PROSITE" id="PS51387">
    <property type="entry name" value="FAD_PCMH"/>
    <property type="match status" value="1"/>
</dbReference>
<evidence type="ECO:0000313" key="5">
    <source>
        <dbReference type="EMBL" id="SEK07411.1"/>
    </source>
</evidence>
<accession>A0A1H7E0D5</accession>
<dbReference type="InterPro" id="IPR016169">
    <property type="entry name" value="FAD-bd_PCMH_sub2"/>
</dbReference>
<dbReference type="OrthoDB" id="9793944at2"/>
<evidence type="ECO:0000313" key="6">
    <source>
        <dbReference type="Proteomes" id="UP000199379"/>
    </source>
</evidence>
<dbReference type="SUPFAM" id="SSF55447">
    <property type="entry name" value="CO dehydrogenase flavoprotein C-terminal domain-like"/>
    <property type="match status" value="1"/>
</dbReference>
<dbReference type="InterPro" id="IPR036318">
    <property type="entry name" value="FAD-bd_PCMH-like_sf"/>
</dbReference>
<reference evidence="5 6" key="1">
    <citation type="submission" date="2016-10" db="EMBL/GenBank/DDBJ databases">
        <authorList>
            <person name="de Groot N.N."/>
        </authorList>
    </citation>
    <scope>NUCLEOTIDE SEQUENCE [LARGE SCALE GENOMIC DNA]</scope>
    <source>
        <strain evidence="5 6">DSM 29340</strain>
    </source>
</reference>
<dbReference type="RefSeq" id="WP_092371405.1">
    <property type="nucleotide sequence ID" value="NZ_BMGV01000017.1"/>
</dbReference>
<name>A0A1H7E0D5_9RHOB</name>
<evidence type="ECO:0000256" key="1">
    <source>
        <dbReference type="ARBA" id="ARBA00022630"/>
    </source>
</evidence>
<dbReference type="FunFam" id="3.30.465.10:FF:000017">
    <property type="entry name" value="Xanthine dehydrogenase, FAD binding subunit"/>
    <property type="match status" value="1"/>
</dbReference>
<dbReference type="Pfam" id="PF00941">
    <property type="entry name" value="FAD_binding_5"/>
    <property type="match status" value="1"/>
</dbReference>
<dbReference type="InterPro" id="IPR036683">
    <property type="entry name" value="CO_DH_flav_C_dom_sf"/>
</dbReference>
<dbReference type="SMART" id="SM01092">
    <property type="entry name" value="CO_deh_flav_C"/>
    <property type="match status" value="1"/>
</dbReference>
<dbReference type="PANTHER" id="PTHR42659:SF2">
    <property type="entry name" value="XANTHINE DEHYDROGENASE SUBUNIT C-RELATED"/>
    <property type="match status" value="1"/>
</dbReference>
<dbReference type="Pfam" id="PF03450">
    <property type="entry name" value="CO_deh_flav_C"/>
    <property type="match status" value="1"/>
</dbReference>
<dbReference type="InterPro" id="IPR016166">
    <property type="entry name" value="FAD-bd_PCMH"/>
</dbReference>